<feature type="chain" id="PRO_5020318955" evidence="2">
    <location>
        <begin position="28"/>
        <end position="348"/>
    </location>
</feature>
<dbReference type="InterPro" id="IPR006059">
    <property type="entry name" value="SBP"/>
</dbReference>
<protein>
    <submittedName>
        <fullName evidence="3">Putative spermidine/putrescine transport system substrate-binding protein</fullName>
    </submittedName>
</protein>
<dbReference type="PROSITE" id="PS51318">
    <property type="entry name" value="TAT"/>
    <property type="match status" value="1"/>
</dbReference>
<accession>A0A4R3VCG3</accession>
<dbReference type="Proteomes" id="UP000294692">
    <property type="component" value="Unassembled WGS sequence"/>
</dbReference>
<dbReference type="InterPro" id="IPR006311">
    <property type="entry name" value="TAT_signal"/>
</dbReference>
<dbReference type="GO" id="GO:0030976">
    <property type="term" value="F:thiamine pyrophosphate binding"/>
    <property type="evidence" value="ECO:0007669"/>
    <property type="project" value="TreeGrafter"/>
</dbReference>
<dbReference type="GO" id="GO:0030288">
    <property type="term" value="C:outer membrane-bounded periplasmic space"/>
    <property type="evidence" value="ECO:0007669"/>
    <property type="project" value="TreeGrafter"/>
</dbReference>
<evidence type="ECO:0000313" key="3">
    <source>
        <dbReference type="EMBL" id="TCV01513.1"/>
    </source>
</evidence>
<dbReference type="Pfam" id="PF13416">
    <property type="entry name" value="SBP_bac_8"/>
    <property type="match status" value="1"/>
</dbReference>
<reference evidence="3 4" key="1">
    <citation type="submission" date="2019-03" db="EMBL/GenBank/DDBJ databases">
        <title>Genomic Encyclopedia of Type Strains, Phase IV (KMG-IV): sequencing the most valuable type-strain genomes for metagenomic binning, comparative biology and taxonomic classification.</title>
        <authorList>
            <person name="Goeker M."/>
        </authorList>
    </citation>
    <scope>NUCLEOTIDE SEQUENCE [LARGE SCALE GENOMIC DNA]</scope>
    <source>
        <strain evidence="3 4">DSM 100048</strain>
    </source>
</reference>
<keyword evidence="1 2" id="KW-0732">Signal</keyword>
<evidence type="ECO:0000313" key="4">
    <source>
        <dbReference type="Proteomes" id="UP000294692"/>
    </source>
</evidence>
<proteinExistence type="predicted"/>
<dbReference type="PANTHER" id="PTHR30006">
    <property type="entry name" value="THIAMINE-BINDING PERIPLASMIC PROTEIN-RELATED"/>
    <property type="match status" value="1"/>
</dbReference>
<dbReference type="GO" id="GO:0015888">
    <property type="term" value="P:thiamine transport"/>
    <property type="evidence" value="ECO:0007669"/>
    <property type="project" value="TreeGrafter"/>
</dbReference>
<gene>
    <name evidence="3" type="ORF">EV686_102225</name>
</gene>
<dbReference type="SUPFAM" id="SSF53850">
    <property type="entry name" value="Periplasmic binding protein-like II"/>
    <property type="match status" value="1"/>
</dbReference>
<keyword evidence="4" id="KW-1185">Reference proteome</keyword>
<dbReference type="PANTHER" id="PTHR30006:SF2">
    <property type="entry name" value="ABC TRANSPORTER SUBSTRATE-BINDING PROTEIN"/>
    <property type="match status" value="1"/>
</dbReference>
<dbReference type="GO" id="GO:0030975">
    <property type="term" value="F:thiamine binding"/>
    <property type="evidence" value="ECO:0007669"/>
    <property type="project" value="TreeGrafter"/>
</dbReference>
<sequence>MNFNRRHFIKAASSLTLASTVPSLAWAAGSCDKDLVVGTWGGDYQRLLQQNLDPLVKPEGINVVYDVGAALQRQTKLRAERGARRSTMDIVLLRDNDMYQMAHENTLAPLDEAALPNLQHVIPSLKTDYAIPHIFSALVLVYNTEFLKTAPESFASLLDASLKGKVGVVDDQYDYLTLAGALASGKPGDDLQAGQDFLLALRENAPKVYPSVDALASALKSGEIWVTMTWKARALQWSKAALPVAYVFPKEGALPATFCAGLSGGSKNAACAARYLNSMLEPKAQLAFAEAMGYAPTVLNAQLPPSLQDSVGFDSAQLDLLVPVNFELLMQNKSRLLDFWNRQFRAGL</sequence>
<dbReference type="PROSITE" id="PS51257">
    <property type="entry name" value="PROKAR_LIPOPROTEIN"/>
    <property type="match status" value="1"/>
</dbReference>
<evidence type="ECO:0000256" key="2">
    <source>
        <dbReference type="SAM" id="SignalP"/>
    </source>
</evidence>
<comment type="caution">
    <text evidence="3">The sequence shown here is derived from an EMBL/GenBank/DDBJ whole genome shotgun (WGS) entry which is preliminary data.</text>
</comment>
<dbReference type="OrthoDB" id="9155688at2"/>
<dbReference type="EMBL" id="SMBX01000002">
    <property type="protein sequence ID" value="TCV01513.1"/>
    <property type="molecule type" value="Genomic_DNA"/>
</dbReference>
<organism evidence="3 4">
    <name type="scientific">Paracandidimonas soli</name>
    <dbReference type="NCBI Taxonomy" id="1917182"/>
    <lineage>
        <taxon>Bacteria</taxon>
        <taxon>Pseudomonadati</taxon>
        <taxon>Pseudomonadota</taxon>
        <taxon>Betaproteobacteria</taxon>
        <taxon>Burkholderiales</taxon>
        <taxon>Alcaligenaceae</taxon>
        <taxon>Paracandidimonas</taxon>
    </lineage>
</organism>
<dbReference type="RefSeq" id="WP_132474095.1">
    <property type="nucleotide sequence ID" value="NZ_JBEBWM010000036.1"/>
</dbReference>
<name>A0A4R3VCG3_9BURK</name>
<dbReference type="Gene3D" id="3.40.190.10">
    <property type="entry name" value="Periplasmic binding protein-like II"/>
    <property type="match status" value="2"/>
</dbReference>
<feature type="signal peptide" evidence="2">
    <location>
        <begin position="1"/>
        <end position="27"/>
    </location>
</feature>
<dbReference type="AlphaFoldDB" id="A0A4R3VCG3"/>
<evidence type="ECO:0000256" key="1">
    <source>
        <dbReference type="ARBA" id="ARBA00022729"/>
    </source>
</evidence>